<dbReference type="Pfam" id="PF13173">
    <property type="entry name" value="AAA_14"/>
    <property type="match status" value="1"/>
</dbReference>
<dbReference type="PANTHER" id="PTHR43566:SF2">
    <property type="entry name" value="DUF4143 DOMAIN-CONTAINING PROTEIN"/>
    <property type="match status" value="1"/>
</dbReference>
<keyword evidence="4" id="KW-1185">Reference proteome</keyword>
<dbReference type="PANTHER" id="PTHR43566">
    <property type="entry name" value="CONSERVED PROTEIN"/>
    <property type="match status" value="1"/>
</dbReference>
<dbReference type="GeneID" id="24819005"/>
<proteinExistence type="predicted"/>
<protein>
    <recommendedName>
        <fullName evidence="5">AAA family ATPase</fullName>
    </recommendedName>
</protein>
<feature type="domain" description="DUF4143" evidence="2">
    <location>
        <begin position="206"/>
        <end position="364"/>
    </location>
</feature>
<gene>
    <name evidence="3" type="ORF">Mpt1_c13440</name>
</gene>
<evidence type="ECO:0000259" key="2">
    <source>
        <dbReference type="Pfam" id="PF13635"/>
    </source>
</evidence>
<accession>A0A0A7LDG3</accession>
<name>A0A0A7LDG3_9ARCH</name>
<dbReference type="Pfam" id="PF13635">
    <property type="entry name" value="DUF4143"/>
    <property type="match status" value="1"/>
</dbReference>
<sequence>MKDYRPRIADRQLRDMLEAFGAVSIVGPKYCGKTTTAEQVAKSAVYMQDPDKKETYKLMAAVKPSQLLDGEKPRLIDEWQDETNIWDAVRFSVDKLSEEGLYILTGSVTIDESKIMHSGAGRISRMRMYTMSLFESGDSTGEVSLSEMFLGKEVSGISRLSLEDIAERITRGGWPNSVGKSPSVAHNQIKGYCETILGSEVKTADGVERDRDKMRLVLRSISRNISTSATDTTIVADLQKKDKGAVHINTLRSYEKALRKIHVIDDLPAWTPNLRSRTTIRVTDTRHLTDPAIAAYFLGASARDLMNDPRTFGLLFESLVIRDLRVYASSLGGEVLHYHDRNGLEADAIIHLHNGKWGAVEVKLGAGMIEDAANNLLKIKEKVESETMGSPSFLAVVTATEYAYTRKDGIHVVPIGCLKD</sequence>
<organism evidence="3 4">
    <name type="scientific">Candidatus Methanoplasma termitum</name>
    <dbReference type="NCBI Taxonomy" id="1577791"/>
    <lineage>
        <taxon>Archaea</taxon>
        <taxon>Methanobacteriati</taxon>
        <taxon>Thermoplasmatota</taxon>
        <taxon>Thermoplasmata</taxon>
        <taxon>Methanomassiliicoccales</taxon>
        <taxon>Methanomassiliicoccaceae</taxon>
        <taxon>Candidatus Methanoplasma</taxon>
    </lineage>
</organism>
<dbReference type="InterPro" id="IPR025420">
    <property type="entry name" value="DUF4143"/>
</dbReference>
<dbReference type="RefSeq" id="WP_048113336.1">
    <property type="nucleotide sequence ID" value="NZ_CP010070.1"/>
</dbReference>
<dbReference type="EMBL" id="CP010070">
    <property type="protein sequence ID" value="AIZ57205.1"/>
    <property type="molecule type" value="Genomic_DNA"/>
</dbReference>
<dbReference type="OrthoDB" id="52654at2157"/>
<evidence type="ECO:0008006" key="5">
    <source>
        <dbReference type="Google" id="ProtNLM"/>
    </source>
</evidence>
<evidence type="ECO:0000313" key="3">
    <source>
        <dbReference type="EMBL" id="AIZ57205.1"/>
    </source>
</evidence>
<dbReference type="HOGENOM" id="CLU_041527_4_1_2"/>
<dbReference type="InterPro" id="IPR041682">
    <property type="entry name" value="AAA_14"/>
</dbReference>
<evidence type="ECO:0000313" key="4">
    <source>
        <dbReference type="Proteomes" id="UP000030787"/>
    </source>
</evidence>
<dbReference type="AlphaFoldDB" id="A0A0A7LDG3"/>
<dbReference type="Proteomes" id="UP000030787">
    <property type="component" value="Chromosome"/>
</dbReference>
<dbReference type="KEGG" id="mear:Mpt1_c13440"/>
<feature type="domain" description="AAA" evidence="1">
    <location>
        <begin position="22"/>
        <end position="135"/>
    </location>
</feature>
<reference evidence="3 4" key="1">
    <citation type="journal article" date="2014" name="Appl. Environ. Microbiol.">
        <title>Comparative Genome Analysis of 'Candidatus Methanoplasma termitum' Indicates a New Mode of Energy Metabolism in the Seventh Order of Methanogens.</title>
        <authorList>
            <person name="Lang K."/>
            <person name="Schuldes J."/>
            <person name="Klingl A."/>
            <person name="Poehlein A."/>
            <person name="Daniel R."/>
            <person name="Brune A."/>
        </authorList>
    </citation>
    <scope>NUCLEOTIDE SEQUENCE [LARGE SCALE GENOMIC DNA]</scope>
    <source>
        <strain evidence="4">Mpt1</strain>
    </source>
</reference>
<dbReference type="STRING" id="1577791.Mpt1_c13440"/>
<evidence type="ECO:0000259" key="1">
    <source>
        <dbReference type="Pfam" id="PF13173"/>
    </source>
</evidence>